<evidence type="ECO:0000256" key="3">
    <source>
        <dbReference type="ARBA" id="ARBA00022692"/>
    </source>
</evidence>
<keyword evidence="2" id="KW-0813">Transport</keyword>
<evidence type="ECO:0000256" key="6">
    <source>
        <dbReference type="SAM" id="Phobius"/>
    </source>
</evidence>
<dbReference type="InterPro" id="IPR002293">
    <property type="entry name" value="AA/rel_permease1"/>
</dbReference>
<keyword evidence="5 6" id="KW-0472">Membrane</keyword>
<feature type="transmembrane region" description="Helical" evidence="6">
    <location>
        <begin position="72"/>
        <end position="94"/>
    </location>
</feature>
<dbReference type="AlphaFoldDB" id="B8MPM6"/>
<evidence type="ECO:0000256" key="4">
    <source>
        <dbReference type="ARBA" id="ARBA00022989"/>
    </source>
</evidence>
<name>B8MPM6_TALSN</name>
<feature type="transmembrane region" description="Helical" evidence="6">
    <location>
        <begin position="12"/>
        <end position="36"/>
    </location>
</feature>
<dbReference type="eggNOG" id="KOG1289">
    <property type="taxonomic scope" value="Eukaryota"/>
</dbReference>
<comment type="subcellular location">
    <subcellularLocation>
        <location evidence="1">Membrane</location>
        <topology evidence="1">Multi-pass membrane protein</topology>
    </subcellularLocation>
</comment>
<dbReference type="Pfam" id="PF13520">
    <property type="entry name" value="AA_permease_2"/>
    <property type="match status" value="1"/>
</dbReference>
<reference evidence="8" key="1">
    <citation type="journal article" date="2015" name="Genome Announc.">
        <title>Genome sequence of the AIDS-associated pathogen Penicillium marneffei (ATCC18224) and its near taxonomic relative Talaromyces stipitatus (ATCC10500).</title>
        <authorList>
            <person name="Nierman W.C."/>
            <person name="Fedorova-Abrams N.D."/>
            <person name="Andrianopoulos A."/>
        </authorList>
    </citation>
    <scope>NUCLEOTIDE SEQUENCE [LARGE SCALE GENOMIC DNA]</scope>
    <source>
        <strain evidence="8">ATCC 10500 / CBS 375.48 / QM 6759 / NRRL 1006</strain>
    </source>
</reference>
<evidence type="ECO:0000256" key="5">
    <source>
        <dbReference type="ARBA" id="ARBA00023136"/>
    </source>
</evidence>
<dbReference type="GeneID" id="8103575"/>
<dbReference type="Gene3D" id="1.20.1740.10">
    <property type="entry name" value="Amino acid/polyamine transporter I"/>
    <property type="match status" value="1"/>
</dbReference>
<dbReference type="InParanoid" id="B8MPM6"/>
<feature type="transmembrane region" description="Helical" evidence="6">
    <location>
        <begin position="241"/>
        <end position="260"/>
    </location>
</feature>
<evidence type="ECO:0000313" key="8">
    <source>
        <dbReference type="Proteomes" id="UP000001745"/>
    </source>
</evidence>
<feature type="transmembrane region" description="Helical" evidence="6">
    <location>
        <begin position="115"/>
        <end position="135"/>
    </location>
</feature>
<dbReference type="GO" id="GO:0016020">
    <property type="term" value="C:membrane"/>
    <property type="evidence" value="ECO:0007669"/>
    <property type="project" value="UniProtKB-SubCell"/>
</dbReference>
<feature type="transmembrane region" description="Helical" evidence="6">
    <location>
        <begin position="147"/>
        <end position="167"/>
    </location>
</feature>
<dbReference type="PANTHER" id="PTHR45649">
    <property type="entry name" value="AMINO-ACID PERMEASE BAT1"/>
    <property type="match status" value="1"/>
</dbReference>
<dbReference type="EMBL" id="EQ962658">
    <property type="protein sequence ID" value="EED14465.1"/>
    <property type="molecule type" value="Genomic_DNA"/>
</dbReference>
<dbReference type="STRING" id="441959.B8MPM6"/>
<dbReference type="OrthoDB" id="3257095at2759"/>
<dbReference type="GO" id="GO:0022857">
    <property type="term" value="F:transmembrane transporter activity"/>
    <property type="evidence" value="ECO:0007669"/>
    <property type="project" value="InterPro"/>
</dbReference>
<keyword evidence="3 6" id="KW-0812">Transmembrane</keyword>
<evidence type="ECO:0000313" key="7">
    <source>
        <dbReference type="EMBL" id="EED14465.1"/>
    </source>
</evidence>
<dbReference type="Proteomes" id="UP000001745">
    <property type="component" value="Unassembled WGS sequence"/>
</dbReference>
<gene>
    <name evidence="7" type="ORF">TSTA_106750</name>
</gene>
<evidence type="ECO:0000256" key="2">
    <source>
        <dbReference type="ARBA" id="ARBA00022448"/>
    </source>
</evidence>
<dbReference type="VEuPathDB" id="FungiDB:TSTA_106750"/>
<dbReference type="RefSeq" id="XP_002486703.1">
    <property type="nucleotide sequence ID" value="XM_002486658.1"/>
</dbReference>
<accession>B8MPM6</accession>
<evidence type="ECO:0000256" key="1">
    <source>
        <dbReference type="ARBA" id="ARBA00004141"/>
    </source>
</evidence>
<sequence>MSEEIRNASRVVPGAMIFSLVVNGVLGFGILIAVLFCLGDVDAVLASPAGYPFMAVFQEGVKSLGGATTMSAIVTILVGCASISVVASASRMTWSFARDRGLPGWRWLTKLHSKSSIPVVAIALTTTISCLLSLINLSSAVAFNDVVSLTVDGLYTSYFIGNSLLLWRRATGQIKPYSENDETSRGPINVANAEYLTWGPWKIPEPFGTIINATSCVYMIVVIFFSYWPTSVDPTLSTMNFSSLMVGATGILSTLYYIFWARKVYSDPIIEIEY</sequence>
<dbReference type="PhylomeDB" id="B8MPM6"/>
<protein>
    <submittedName>
        <fullName evidence="7">Amino acid transporter, putative</fullName>
    </submittedName>
</protein>
<feature type="transmembrane region" description="Helical" evidence="6">
    <location>
        <begin position="210"/>
        <end position="229"/>
    </location>
</feature>
<dbReference type="HOGENOM" id="CLU_004495_4_4_1"/>
<organism evidence="7 8">
    <name type="scientific">Talaromyces stipitatus (strain ATCC 10500 / CBS 375.48 / QM 6759 / NRRL 1006)</name>
    <name type="common">Penicillium stipitatum</name>
    <dbReference type="NCBI Taxonomy" id="441959"/>
    <lineage>
        <taxon>Eukaryota</taxon>
        <taxon>Fungi</taxon>
        <taxon>Dikarya</taxon>
        <taxon>Ascomycota</taxon>
        <taxon>Pezizomycotina</taxon>
        <taxon>Eurotiomycetes</taxon>
        <taxon>Eurotiomycetidae</taxon>
        <taxon>Eurotiales</taxon>
        <taxon>Trichocomaceae</taxon>
        <taxon>Talaromyces</taxon>
        <taxon>Talaromyces sect. Talaromyces</taxon>
    </lineage>
</organism>
<keyword evidence="4 6" id="KW-1133">Transmembrane helix</keyword>
<keyword evidence="8" id="KW-1185">Reference proteome</keyword>
<dbReference type="OMA" id="YITILEC"/>
<proteinExistence type="predicted"/>
<dbReference type="PANTHER" id="PTHR45649:SF1">
    <property type="entry name" value="TRANSPORTER, PUTATIVE (EUROFUNG)-RELATED"/>
    <property type="match status" value="1"/>
</dbReference>